<dbReference type="AlphaFoldDB" id="A0AAE1KZY5"/>
<dbReference type="EMBL" id="JAWQEG010000353">
    <property type="protein sequence ID" value="KAK3891294.1"/>
    <property type="molecule type" value="Genomic_DNA"/>
</dbReference>
<keyword evidence="3" id="KW-1185">Reference proteome</keyword>
<sequence>MLYKEVHEARGGSCLLSQLVTELLMSFSSKERSTAINSMTLAAAVLTPVLPIAVVVRVSSPLAVVAVLPGGGLTRGGQGQKWDRVWAWIRVCLIGSIVVTTSLWLALLVYRGLVIPTARRS</sequence>
<comment type="caution">
    <text evidence="2">The sequence shown here is derived from an EMBL/GenBank/DDBJ whole genome shotgun (WGS) entry which is preliminary data.</text>
</comment>
<organism evidence="2 3">
    <name type="scientific">Petrolisthes cinctipes</name>
    <name type="common">Flat porcelain crab</name>
    <dbReference type="NCBI Taxonomy" id="88211"/>
    <lineage>
        <taxon>Eukaryota</taxon>
        <taxon>Metazoa</taxon>
        <taxon>Ecdysozoa</taxon>
        <taxon>Arthropoda</taxon>
        <taxon>Crustacea</taxon>
        <taxon>Multicrustacea</taxon>
        <taxon>Malacostraca</taxon>
        <taxon>Eumalacostraca</taxon>
        <taxon>Eucarida</taxon>
        <taxon>Decapoda</taxon>
        <taxon>Pleocyemata</taxon>
        <taxon>Anomura</taxon>
        <taxon>Galatheoidea</taxon>
        <taxon>Porcellanidae</taxon>
        <taxon>Petrolisthes</taxon>
    </lineage>
</organism>
<feature type="transmembrane region" description="Helical" evidence="1">
    <location>
        <begin position="88"/>
        <end position="110"/>
    </location>
</feature>
<proteinExistence type="predicted"/>
<protein>
    <submittedName>
        <fullName evidence="2">Uncharacterized protein</fullName>
    </submittedName>
</protein>
<feature type="transmembrane region" description="Helical" evidence="1">
    <location>
        <begin position="40"/>
        <end position="68"/>
    </location>
</feature>
<reference evidence="2" key="1">
    <citation type="submission" date="2023-10" db="EMBL/GenBank/DDBJ databases">
        <title>Genome assemblies of two species of porcelain crab, Petrolisthes cinctipes and Petrolisthes manimaculis (Anomura: Porcellanidae).</title>
        <authorList>
            <person name="Angst P."/>
        </authorList>
    </citation>
    <scope>NUCLEOTIDE SEQUENCE</scope>
    <source>
        <strain evidence="2">PB745_01</strain>
        <tissue evidence="2">Gill</tissue>
    </source>
</reference>
<gene>
    <name evidence="2" type="ORF">Pcinc_004809</name>
</gene>
<evidence type="ECO:0000256" key="1">
    <source>
        <dbReference type="SAM" id="Phobius"/>
    </source>
</evidence>
<evidence type="ECO:0000313" key="2">
    <source>
        <dbReference type="EMBL" id="KAK3891294.1"/>
    </source>
</evidence>
<keyword evidence="1" id="KW-0812">Transmembrane</keyword>
<evidence type="ECO:0000313" key="3">
    <source>
        <dbReference type="Proteomes" id="UP001286313"/>
    </source>
</evidence>
<keyword evidence="1" id="KW-1133">Transmembrane helix</keyword>
<name>A0AAE1KZY5_PETCI</name>
<accession>A0AAE1KZY5</accession>
<keyword evidence="1" id="KW-0472">Membrane</keyword>
<dbReference type="Proteomes" id="UP001286313">
    <property type="component" value="Unassembled WGS sequence"/>
</dbReference>